<dbReference type="EMBL" id="QGDL01000013">
    <property type="protein sequence ID" value="PWJ23577.1"/>
    <property type="molecule type" value="Genomic_DNA"/>
</dbReference>
<comment type="caution">
    <text evidence="4">The sequence shown here is derived from an EMBL/GenBank/DDBJ whole genome shotgun (WGS) entry which is preliminary data.</text>
</comment>
<keyword evidence="1" id="KW-0175">Coiled coil</keyword>
<feature type="domain" description="Ig-like" evidence="3">
    <location>
        <begin position="1685"/>
        <end position="1815"/>
    </location>
</feature>
<keyword evidence="2" id="KW-0472">Membrane</keyword>
<feature type="domain" description="Ig-like" evidence="3">
    <location>
        <begin position="1889"/>
        <end position="1971"/>
    </location>
</feature>
<keyword evidence="5" id="KW-1185">Reference proteome</keyword>
<dbReference type="Proteomes" id="UP000245845">
    <property type="component" value="Unassembled WGS sequence"/>
</dbReference>
<evidence type="ECO:0000256" key="2">
    <source>
        <dbReference type="SAM" id="Phobius"/>
    </source>
</evidence>
<feature type="domain" description="Ig-like" evidence="3">
    <location>
        <begin position="1580"/>
        <end position="1632"/>
    </location>
</feature>
<reference evidence="4 5" key="1">
    <citation type="submission" date="2018-05" db="EMBL/GenBank/DDBJ databases">
        <title>The Hungate 1000. A catalogue of reference genomes from the rumen microbiome.</title>
        <authorList>
            <person name="Kelly W."/>
        </authorList>
    </citation>
    <scope>NUCLEOTIDE SEQUENCE [LARGE SCALE GENOMIC DNA]</scope>
    <source>
        <strain evidence="4 5">NLAE-zl-C242</strain>
    </source>
</reference>
<dbReference type="Gene3D" id="2.60.40.1080">
    <property type="match status" value="2"/>
</dbReference>
<dbReference type="Gene3D" id="2.60.40.10">
    <property type="entry name" value="Immunoglobulins"/>
    <property type="match status" value="1"/>
</dbReference>
<accession>A0A2Y9BKT1</accession>
<name>A0A2Y9BKT1_9FIRM</name>
<feature type="coiled-coil region" evidence="1">
    <location>
        <begin position="596"/>
        <end position="623"/>
    </location>
</feature>
<gene>
    <name evidence="4" type="ORF">A8806_11310</name>
</gene>
<evidence type="ECO:0000256" key="1">
    <source>
        <dbReference type="SAM" id="Coils"/>
    </source>
</evidence>
<protein>
    <submittedName>
        <fullName evidence="4">Ig-like domain-containing protein</fullName>
    </submittedName>
</protein>
<organism evidence="4 5">
    <name type="scientific">Faecalicatena orotica</name>
    <dbReference type="NCBI Taxonomy" id="1544"/>
    <lineage>
        <taxon>Bacteria</taxon>
        <taxon>Bacillati</taxon>
        <taxon>Bacillota</taxon>
        <taxon>Clostridia</taxon>
        <taxon>Lachnospirales</taxon>
        <taxon>Lachnospiraceae</taxon>
        <taxon>Faecalicatena</taxon>
    </lineage>
</organism>
<sequence>MKSKGKELKERVCALLLAVLLAFSGILPEAVVTVRAEDAATVDVEFIVKDTEKNSITEPYILVYKTGDEGNGQTVQPNDKQEYIIGLEAGEEYSYKITKSGYEEYLGTITPDENNQDANLVSAELTFSAIQVSQTNIEMDADGTASFAVENVVERAEYSAEPADPTIASVTKTGEGSFTIKAHKAGQTDITVSNNKGSGNATVSVQVNKIDIGDISIKVLPEERENQTTITCSLEGANLGNANGEIVFEITKNSAQVFAQTVTLPSNSVEYTVNTDEYLGGTYTVSAEFRNSDKYQDKTVDQVIGTFTKNVPLKLMKTEKTVTFGDPGGKEFTVPVDPDTVKERTLTYESSNTDLVSVGSDGKVTVNHATAGETDKCVVIKVTAAAQNDYVATTPLEYKVIVKQSEITSLNQFDNWTKSIERIYSEDTALKIEGSLTKNNNYKVVLDANLEEADAGENKDYSVDASKSYDIKDAAGHADYILTKGFTDTDSVMTQVTIKKRPVYLTLDNKDIAVQYGRSYDDLKQEIESKDGFVKLVGNNGKIDGDSGYIGTDKPEKLPNITFRAPFNSSDLNVGEIRKSIIVPALLDDALKGNPGKNYEYQIEEKEQNLANLKVEAQKISDGDILKYIDVTSSDSRIDVRRDSSGNPKEIWVSKDAVLKLGVKSEYQDYYKTVMVQYGENGVRTNASDDGITFTQHADEVQYINLQDGSIWLQKGPDDSVTRTYSTSGTNNEEKANRFDIVRVDNQSPVVEFTGLRNAGVVKKALSAITFGKFDNKTYVETIDISEKDDSGEGSGVKEWKYYIWKAGKDITDDDLTEAAVKEKISSLTSADWVTGSGNTIAVGSGSSKEEIENNYIVFVRTCDNVSNMDVYVSNGMVIEQELPVISLEMEEKAYYDGDVPYDLTVTDKGDFLSGLGQIKVTVTCDGKQVAGGKNGAVYQNSYTIDLKKDKYSIQDLKDLSVMSLKGMITSDKNNSNHVSMRIEVYDNASKGDPSKDADPVVDCVKDIKIDTVNPEIKVTYNKEDAENEKYYPIGKDSLMTITYTERNIEKDPAKDGLTFDVVKDGNQFTCTLDELEALGIEWVDRKIEDTQEGTEDKDFTDKRVCKLQLRFAEDGDYTITPHCKDRAGRTEDSAAVTEFTIDHTAPVIDVIYTAGGTGFTTSDRDGTENRTYKNQTVNAKITITEKNFWMGGKTFSTDPEQIDFSVTKGTEAPDGILDYQKLAETGGNWSYNVITAETNLTFEKDANYTFGFTYRDLAGNEAVYAPHYLTVDKTLPNGTISIDKQSFWDIVWNVITFNIFKNSAYQVELTSDDVTAGVKSTAYYKTAEPISQAEVEGLADEKWINSMEFMVEPNEQYVVYERIIDRAGNVRFIYPTNGAVADDVKPLINIQNLSTPYKDDVFGGDVTLHVDVSDPTENGTYSGLEKVWYTVNATGNVTESITSTLLDNSQDRRQGNQEWSGNITIPASQFNSNDVRVQVHALDFSGNEYQSEVIPLKIDITVPTIVVKYDLENPSNGKYYNAVRTATVTVTERNFDESAVQFDITNTDGVQPSISGWSRSADAGVSDYATNTCTVTFAADGDYTLTLNCTDLAGKRSNYTQVDEFTIDQTAPTISVAYDNNSAANGTYYDKPRTATITVNEHNFNGSEVQAAILASLQSQGISTPGVNGWSTSGDSHTATINFAADGDYSFTINYTDLAGNPATAYTQDKFTVDQTKPEIEIFDIKDKSANNGVVAPGVKYSDVNYDASAVKLTIKGPKHSERTVSGTRSSIPNGESIKMADFERKESVDDVYTLTAQVTDMAGNTDEKSVMFSVNRFGSNFIFGDATKAFLDQYYSNQEQDLIVTEINVDTLVHNGISYGLDGELVNLEKGKDYTVKESGNEASWKSYQYTMKASNFEREGLYNITIDSKDRANNEVNNKVKESDIEFVIDKTKPTVVITGVENDGQYRTNSRDITITVADNVAMDSLKVDVDGKENTSKSYNAKEILKQKGEIPFSLTDSSNWQEIRALATDAAGNTAETSEIRVLITANLLVQFYRNTPLVVGSSVGLAALVAVLVILISRKKKTNRKPAEK</sequence>
<evidence type="ECO:0000313" key="5">
    <source>
        <dbReference type="Proteomes" id="UP000245845"/>
    </source>
</evidence>
<feature type="transmembrane region" description="Helical" evidence="2">
    <location>
        <begin position="2044"/>
        <end position="2063"/>
    </location>
</feature>
<keyword evidence="2" id="KW-0812">Transmembrane</keyword>
<evidence type="ECO:0000313" key="4">
    <source>
        <dbReference type="EMBL" id="PWJ23577.1"/>
    </source>
</evidence>
<dbReference type="InterPro" id="IPR022038">
    <property type="entry name" value="Ig-like_bact"/>
</dbReference>
<keyword evidence="2" id="KW-1133">Transmembrane helix</keyword>
<dbReference type="InterPro" id="IPR013783">
    <property type="entry name" value="Ig-like_fold"/>
</dbReference>
<dbReference type="Pfam" id="PF13750">
    <property type="entry name" value="Big_3_3"/>
    <property type="match status" value="3"/>
</dbReference>
<evidence type="ECO:0000259" key="3">
    <source>
        <dbReference type="Pfam" id="PF13750"/>
    </source>
</evidence>
<proteinExistence type="predicted"/>